<evidence type="ECO:0000259" key="1">
    <source>
        <dbReference type="Pfam" id="PF06250"/>
    </source>
</evidence>
<gene>
    <name evidence="3" type="ORF">DW060_04160</name>
</gene>
<sequence length="344" mass="40000">MENKDLTNINDAAYQKLIDNITTLWGEAKSKAIAAVNTELLDANWHTGKYIVEYEQGGKQRAEYGKRLLVNLAKDLTARNGKGFNRTNLTYMRKLYLAFPKCGTLSHKLTWSHYYELLKCDNTLEMQFYYKESIKECWKVRELKRQMKSCLFQRLALSTDKAGVLALANEGHQVQTPQDIIRDPFVLEFAGLPKQKRYKESDLEKALKDHMEQFLLEMGRGFAFVGRQYSMQIGSRQFKVDLVFYHCILKCYVLIDLKRAEIKHGDIGQMNLYLNYFKTEVCQPDDNPPIGIVLGARKDELLMEYALEGITNQLFVARYQLYLPKREELQAQLDKLLDETKDSI</sequence>
<dbReference type="Proteomes" id="UP000286598">
    <property type="component" value="Unassembled WGS sequence"/>
</dbReference>
<comment type="caution">
    <text evidence="3">The sequence shown here is derived from an EMBL/GenBank/DDBJ whole genome shotgun (WGS) entry which is preliminary data.</text>
</comment>
<protein>
    <submittedName>
        <fullName evidence="3">DUF1016 domain-containing protein</fullName>
    </submittedName>
</protein>
<name>A0A3R6MMK6_9BACT</name>
<dbReference type="AlphaFoldDB" id="A0A3R6MMK6"/>
<evidence type="ECO:0000313" key="4">
    <source>
        <dbReference type="Proteomes" id="UP000286598"/>
    </source>
</evidence>
<feature type="domain" description="YhcG PDDEXK nuclease" evidence="1">
    <location>
        <begin position="178"/>
        <end position="333"/>
    </location>
</feature>
<dbReference type="PANTHER" id="PTHR30547">
    <property type="entry name" value="UNCHARACTERIZED PROTEIN YHCG-RELATED"/>
    <property type="match status" value="1"/>
</dbReference>
<accession>A0A3R6MMK6</accession>
<dbReference type="InterPro" id="IPR053148">
    <property type="entry name" value="PD-DEXK-like_domain"/>
</dbReference>
<reference evidence="3 4" key="1">
    <citation type="submission" date="2018-08" db="EMBL/GenBank/DDBJ databases">
        <title>A genome reference for cultivated species of the human gut microbiota.</title>
        <authorList>
            <person name="Zou Y."/>
            <person name="Xue W."/>
            <person name="Luo G."/>
        </authorList>
    </citation>
    <scope>NUCLEOTIDE SEQUENCE [LARGE SCALE GENOMIC DNA]</scope>
    <source>
        <strain evidence="3 4">AF42-9</strain>
    </source>
</reference>
<proteinExistence type="predicted"/>
<evidence type="ECO:0000313" key="3">
    <source>
        <dbReference type="EMBL" id="RHK51594.1"/>
    </source>
</evidence>
<dbReference type="Pfam" id="PF06250">
    <property type="entry name" value="YhcG_C"/>
    <property type="match status" value="1"/>
</dbReference>
<dbReference type="EMBL" id="QRNO01000014">
    <property type="protein sequence ID" value="RHK51594.1"/>
    <property type="molecule type" value="Genomic_DNA"/>
</dbReference>
<dbReference type="Gene3D" id="3.40.1350.10">
    <property type="match status" value="1"/>
</dbReference>
<dbReference type="InterPro" id="IPR009362">
    <property type="entry name" value="YhcG_C"/>
</dbReference>
<organism evidence="3 4">
    <name type="scientific">Leyella stercorea</name>
    <dbReference type="NCBI Taxonomy" id="363265"/>
    <lineage>
        <taxon>Bacteria</taxon>
        <taxon>Pseudomonadati</taxon>
        <taxon>Bacteroidota</taxon>
        <taxon>Bacteroidia</taxon>
        <taxon>Bacteroidales</taxon>
        <taxon>Prevotellaceae</taxon>
        <taxon>Leyella</taxon>
    </lineage>
</organism>
<dbReference type="PANTHER" id="PTHR30547:SF5">
    <property type="entry name" value="NUCLEASE YHCG-RELATED"/>
    <property type="match status" value="1"/>
</dbReference>
<feature type="domain" description="YhcG N-terminal" evidence="2">
    <location>
        <begin position="21"/>
        <end position="154"/>
    </location>
</feature>
<dbReference type="InterPro" id="IPR041527">
    <property type="entry name" value="YhcG_N"/>
</dbReference>
<dbReference type="InterPro" id="IPR011856">
    <property type="entry name" value="tRNA_endonuc-like_dom_sf"/>
</dbReference>
<dbReference type="GO" id="GO:0003676">
    <property type="term" value="F:nucleic acid binding"/>
    <property type="evidence" value="ECO:0007669"/>
    <property type="project" value="InterPro"/>
</dbReference>
<dbReference type="Pfam" id="PF17761">
    <property type="entry name" value="DUF1016_N"/>
    <property type="match status" value="1"/>
</dbReference>
<evidence type="ECO:0000259" key="2">
    <source>
        <dbReference type="Pfam" id="PF17761"/>
    </source>
</evidence>
<keyword evidence="4" id="KW-1185">Reference proteome</keyword>
<dbReference type="OrthoDB" id="9801263at2"/>